<organism evidence="1 2">
    <name type="scientific">Wandonia haliotis</name>
    <dbReference type="NCBI Taxonomy" id="574963"/>
    <lineage>
        <taxon>Bacteria</taxon>
        <taxon>Pseudomonadati</taxon>
        <taxon>Bacteroidota</taxon>
        <taxon>Flavobacteriia</taxon>
        <taxon>Flavobacteriales</taxon>
        <taxon>Crocinitomicaceae</taxon>
        <taxon>Wandonia</taxon>
    </lineage>
</organism>
<keyword evidence="2" id="KW-1185">Reference proteome</keyword>
<name>A0ABN1MPT4_9FLAO</name>
<accession>A0ABN1MPT4</accession>
<dbReference type="Proteomes" id="UP001501126">
    <property type="component" value="Unassembled WGS sequence"/>
</dbReference>
<protein>
    <submittedName>
        <fullName evidence="1">Uncharacterized protein</fullName>
    </submittedName>
</protein>
<comment type="caution">
    <text evidence="1">The sequence shown here is derived from an EMBL/GenBank/DDBJ whole genome shotgun (WGS) entry which is preliminary data.</text>
</comment>
<dbReference type="EMBL" id="BAAAFH010000007">
    <property type="protein sequence ID" value="GAA0875096.1"/>
    <property type="molecule type" value="Genomic_DNA"/>
</dbReference>
<dbReference type="Gene3D" id="1.25.40.10">
    <property type="entry name" value="Tetratricopeptide repeat domain"/>
    <property type="match status" value="1"/>
</dbReference>
<sequence>MGASSFAQEYEELLVMYADGDYDKLVKTAESYTIKDKTKNDPVPYYWLAKGLYAMSKDAEYTSQDKYKNAYKDAITAIGKLQRKDKDGSIYSQYRDFFSEFKLSLYEVIENEISTDNYSKAYSWVIKVPKVDANDVGSKYLLGACKYRKGDKSGATTEWKEADKLLDGITSVEDWVEADYKMLALALSETAECYVDSRRPEIAKELMNKGYKWLEDNEEFKARYDEIVN</sequence>
<gene>
    <name evidence="1" type="ORF">GCM10009118_15040</name>
</gene>
<evidence type="ECO:0000313" key="2">
    <source>
        <dbReference type="Proteomes" id="UP001501126"/>
    </source>
</evidence>
<dbReference type="InterPro" id="IPR011990">
    <property type="entry name" value="TPR-like_helical_dom_sf"/>
</dbReference>
<evidence type="ECO:0000313" key="1">
    <source>
        <dbReference type="EMBL" id="GAA0875096.1"/>
    </source>
</evidence>
<proteinExistence type="predicted"/>
<reference evidence="1 2" key="1">
    <citation type="journal article" date="2019" name="Int. J. Syst. Evol. Microbiol.">
        <title>The Global Catalogue of Microorganisms (GCM) 10K type strain sequencing project: providing services to taxonomists for standard genome sequencing and annotation.</title>
        <authorList>
            <consortium name="The Broad Institute Genomics Platform"/>
            <consortium name="The Broad Institute Genome Sequencing Center for Infectious Disease"/>
            <person name="Wu L."/>
            <person name="Ma J."/>
        </authorList>
    </citation>
    <scope>NUCLEOTIDE SEQUENCE [LARGE SCALE GENOMIC DNA]</scope>
    <source>
        <strain evidence="1 2">JCM 16083</strain>
    </source>
</reference>